<protein>
    <submittedName>
        <fullName evidence="2">Uncharacterized protein</fullName>
    </submittedName>
</protein>
<name>A0A6G1KYC4_9PEZI</name>
<feature type="compositionally biased region" description="Basic and acidic residues" evidence="1">
    <location>
        <begin position="117"/>
        <end position="131"/>
    </location>
</feature>
<feature type="region of interest" description="Disordered" evidence="1">
    <location>
        <begin position="1"/>
        <end position="150"/>
    </location>
</feature>
<dbReference type="EMBL" id="ML995887">
    <property type="protein sequence ID" value="KAF2765651.1"/>
    <property type="molecule type" value="Genomic_DNA"/>
</dbReference>
<feature type="compositionally biased region" description="Polar residues" evidence="1">
    <location>
        <begin position="66"/>
        <end position="83"/>
    </location>
</feature>
<dbReference type="OrthoDB" id="10517476at2759"/>
<feature type="compositionally biased region" description="Basic and acidic residues" evidence="1">
    <location>
        <begin position="1"/>
        <end position="22"/>
    </location>
</feature>
<dbReference type="AlphaFoldDB" id="A0A6G1KYC4"/>
<evidence type="ECO:0000313" key="2">
    <source>
        <dbReference type="EMBL" id="KAF2765651.1"/>
    </source>
</evidence>
<proteinExistence type="predicted"/>
<organism evidence="2 3">
    <name type="scientific">Teratosphaeria nubilosa</name>
    <dbReference type="NCBI Taxonomy" id="161662"/>
    <lineage>
        <taxon>Eukaryota</taxon>
        <taxon>Fungi</taxon>
        <taxon>Dikarya</taxon>
        <taxon>Ascomycota</taxon>
        <taxon>Pezizomycotina</taxon>
        <taxon>Dothideomycetes</taxon>
        <taxon>Dothideomycetidae</taxon>
        <taxon>Mycosphaerellales</taxon>
        <taxon>Teratosphaeriaceae</taxon>
        <taxon>Teratosphaeria</taxon>
    </lineage>
</organism>
<gene>
    <name evidence="2" type="ORF">EJ03DRAFT_205245</name>
</gene>
<feature type="compositionally biased region" description="Polar residues" evidence="1">
    <location>
        <begin position="23"/>
        <end position="39"/>
    </location>
</feature>
<reference evidence="2" key="1">
    <citation type="journal article" date="2020" name="Stud. Mycol.">
        <title>101 Dothideomycetes genomes: a test case for predicting lifestyles and emergence of pathogens.</title>
        <authorList>
            <person name="Haridas S."/>
            <person name="Albert R."/>
            <person name="Binder M."/>
            <person name="Bloem J."/>
            <person name="Labutti K."/>
            <person name="Salamov A."/>
            <person name="Andreopoulos B."/>
            <person name="Baker S."/>
            <person name="Barry K."/>
            <person name="Bills G."/>
            <person name="Bluhm B."/>
            <person name="Cannon C."/>
            <person name="Castanera R."/>
            <person name="Culley D."/>
            <person name="Daum C."/>
            <person name="Ezra D."/>
            <person name="Gonzalez J."/>
            <person name="Henrissat B."/>
            <person name="Kuo A."/>
            <person name="Liang C."/>
            <person name="Lipzen A."/>
            <person name="Lutzoni F."/>
            <person name="Magnuson J."/>
            <person name="Mondo S."/>
            <person name="Nolan M."/>
            <person name="Ohm R."/>
            <person name="Pangilinan J."/>
            <person name="Park H.-J."/>
            <person name="Ramirez L."/>
            <person name="Alfaro M."/>
            <person name="Sun H."/>
            <person name="Tritt A."/>
            <person name="Yoshinaga Y."/>
            <person name="Zwiers L.-H."/>
            <person name="Turgeon B."/>
            <person name="Goodwin S."/>
            <person name="Spatafora J."/>
            <person name="Crous P."/>
            <person name="Grigoriev I."/>
        </authorList>
    </citation>
    <scope>NUCLEOTIDE SEQUENCE</scope>
    <source>
        <strain evidence="2">CBS 116005</strain>
    </source>
</reference>
<evidence type="ECO:0000313" key="3">
    <source>
        <dbReference type="Proteomes" id="UP000799436"/>
    </source>
</evidence>
<accession>A0A6G1KYC4</accession>
<keyword evidence="3" id="KW-1185">Reference proteome</keyword>
<dbReference type="Proteomes" id="UP000799436">
    <property type="component" value="Unassembled WGS sequence"/>
</dbReference>
<sequence length="203" mass="21956">MDSDRKGTEHLKEMESTPKDKSSQSNTLEVPDTSHQSKASLPPTAARQSYSEILKSSPVVREAQIPPSSQVVKPSPLIQVSAQPQPPSHTEPAAHAQPPGHTKATAPTKPSDQAEPSSHRNLPEIKVDPPKDSPTAILSSSAPARPAKVEPTVLPGHYDVGLGAVVCTPVEHDKGTNTVRYQEVRQMLVWKQVPRRQVESIQC</sequence>
<evidence type="ECO:0000256" key="1">
    <source>
        <dbReference type="SAM" id="MobiDB-lite"/>
    </source>
</evidence>